<evidence type="ECO:0000313" key="6">
    <source>
        <dbReference type="EMBL" id="GAX61262.1"/>
    </source>
</evidence>
<dbReference type="AlphaFoldDB" id="A0A286TZE4"/>
<dbReference type="InterPro" id="IPR058031">
    <property type="entry name" value="AAA_lid_NorR"/>
</dbReference>
<dbReference type="PANTHER" id="PTHR32071">
    <property type="entry name" value="TRANSCRIPTIONAL REGULATORY PROTEIN"/>
    <property type="match status" value="1"/>
</dbReference>
<dbReference type="InterPro" id="IPR002078">
    <property type="entry name" value="Sigma_54_int"/>
</dbReference>
<dbReference type="InterPro" id="IPR025944">
    <property type="entry name" value="Sigma_54_int_dom_CS"/>
</dbReference>
<name>A0A286TZE4_9BACT</name>
<sequence>MFEAYNWPGNIRELKNQVERLIILSGINNKIEATLLPPHMKSNAFSVKHERRKSTRSSVKNILRTVERKVIENELKNANWNKTIASRKLGISRASLNNKIENFNILRHMLC</sequence>
<accession>A0A286TZE4</accession>
<keyword evidence="1" id="KW-0547">Nucleotide-binding</keyword>
<reference evidence="7" key="1">
    <citation type="journal article" date="2017" name="Environ. Microbiol. Rep.">
        <title>Genetic Diversity of Marine Anaerobic Ammonium-Oxidizing Bacteria as Revealed by Genomic and Proteomic Analyses of 'Candidatus Scalindua japonica'.</title>
        <authorList>
            <person name="Oshiki M."/>
            <person name="Mizuto K."/>
            <person name="Kimura Z."/>
            <person name="Kindaichi T."/>
            <person name="Satoh H."/>
            <person name="Okabe S."/>
        </authorList>
    </citation>
    <scope>NUCLEOTIDE SEQUENCE [LARGE SCALE GENOMIC DNA]</scope>
    <source>
        <strain evidence="7">husup-a2</strain>
    </source>
</reference>
<dbReference type="Gene3D" id="1.10.10.60">
    <property type="entry name" value="Homeodomain-like"/>
    <property type="match status" value="1"/>
</dbReference>
<dbReference type="Pfam" id="PF25601">
    <property type="entry name" value="AAA_lid_14"/>
    <property type="match status" value="1"/>
</dbReference>
<dbReference type="PRINTS" id="PR01590">
    <property type="entry name" value="HTHFIS"/>
</dbReference>
<evidence type="ECO:0000256" key="3">
    <source>
        <dbReference type="ARBA" id="ARBA00023015"/>
    </source>
</evidence>
<dbReference type="SUPFAM" id="SSF46689">
    <property type="entry name" value="Homeodomain-like"/>
    <property type="match status" value="1"/>
</dbReference>
<dbReference type="PROSITE" id="PS50045">
    <property type="entry name" value="SIGMA54_INTERACT_4"/>
    <property type="match status" value="1"/>
</dbReference>
<keyword evidence="2" id="KW-0067">ATP-binding</keyword>
<gene>
    <name evidence="6" type="ORF">SCALIN_C20_0039</name>
</gene>
<evidence type="ECO:0000256" key="2">
    <source>
        <dbReference type="ARBA" id="ARBA00022840"/>
    </source>
</evidence>
<dbReference type="GO" id="GO:0005524">
    <property type="term" value="F:ATP binding"/>
    <property type="evidence" value="ECO:0007669"/>
    <property type="project" value="UniProtKB-KW"/>
</dbReference>
<dbReference type="GO" id="GO:0006355">
    <property type="term" value="P:regulation of DNA-templated transcription"/>
    <property type="evidence" value="ECO:0007669"/>
    <property type="project" value="InterPro"/>
</dbReference>
<dbReference type="GO" id="GO:0043565">
    <property type="term" value="F:sequence-specific DNA binding"/>
    <property type="evidence" value="ECO:0007669"/>
    <property type="project" value="InterPro"/>
</dbReference>
<dbReference type="Proteomes" id="UP000218542">
    <property type="component" value="Unassembled WGS sequence"/>
</dbReference>
<dbReference type="PROSITE" id="PS00688">
    <property type="entry name" value="SIGMA54_INTERACT_3"/>
    <property type="match status" value="1"/>
</dbReference>
<evidence type="ECO:0000256" key="1">
    <source>
        <dbReference type="ARBA" id="ARBA00022741"/>
    </source>
</evidence>
<organism evidence="6 7">
    <name type="scientific">Candidatus Scalindua japonica</name>
    <dbReference type="NCBI Taxonomy" id="1284222"/>
    <lineage>
        <taxon>Bacteria</taxon>
        <taxon>Pseudomonadati</taxon>
        <taxon>Planctomycetota</taxon>
        <taxon>Candidatus Brocadiia</taxon>
        <taxon>Candidatus Brocadiales</taxon>
        <taxon>Candidatus Scalinduaceae</taxon>
        <taxon>Candidatus Scalindua</taxon>
    </lineage>
</organism>
<dbReference type="Pfam" id="PF02954">
    <property type="entry name" value="HTH_8"/>
    <property type="match status" value="1"/>
</dbReference>
<evidence type="ECO:0000313" key="7">
    <source>
        <dbReference type="Proteomes" id="UP000218542"/>
    </source>
</evidence>
<comment type="caution">
    <text evidence="6">The sequence shown here is derived from an EMBL/GenBank/DDBJ whole genome shotgun (WGS) entry which is preliminary data.</text>
</comment>
<proteinExistence type="predicted"/>
<dbReference type="EMBL" id="BAOS01000020">
    <property type="protein sequence ID" value="GAX61262.1"/>
    <property type="molecule type" value="Genomic_DNA"/>
</dbReference>
<keyword evidence="4" id="KW-0804">Transcription</keyword>
<dbReference type="InterPro" id="IPR002197">
    <property type="entry name" value="HTH_Fis"/>
</dbReference>
<dbReference type="InterPro" id="IPR009057">
    <property type="entry name" value="Homeodomain-like_sf"/>
</dbReference>
<evidence type="ECO:0000259" key="5">
    <source>
        <dbReference type="PROSITE" id="PS50045"/>
    </source>
</evidence>
<keyword evidence="3" id="KW-0805">Transcription regulation</keyword>
<dbReference type="PANTHER" id="PTHR32071:SF57">
    <property type="entry name" value="C4-DICARBOXYLATE TRANSPORT TRANSCRIPTIONAL REGULATORY PROTEIN DCTD"/>
    <property type="match status" value="1"/>
</dbReference>
<evidence type="ECO:0000256" key="4">
    <source>
        <dbReference type="ARBA" id="ARBA00023163"/>
    </source>
</evidence>
<protein>
    <submittedName>
        <fullName evidence="6">Transcriptional regulator</fullName>
    </submittedName>
</protein>
<keyword evidence="7" id="KW-1185">Reference proteome</keyword>
<dbReference type="Gene3D" id="1.10.8.60">
    <property type="match status" value="1"/>
</dbReference>
<feature type="domain" description="Sigma-54 factor interaction" evidence="5">
    <location>
        <begin position="1"/>
        <end position="23"/>
    </location>
</feature>